<sequence>MKVKQIDTYITSTRDLLKANPSGTTISITYTHSKINKDKPKTIIKFKTNDPRCGICYSYKTHKIKEFSKLFNALGPNGCNVQGEEQEGLSLILSNVDKKDVIEETTTQLQESTTEPAPAKAPETTQRKKNRKKKGKK</sequence>
<evidence type="ECO:0000313" key="3">
    <source>
        <dbReference type="EMBL" id="KGK39015.1"/>
    </source>
</evidence>
<organism evidence="3 5">
    <name type="scientific">Pichia kudriavzevii</name>
    <name type="common">Yeast</name>
    <name type="synonym">Issatchenkia orientalis</name>
    <dbReference type="NCBI Taxonomy" id="4909"/>
    <lineage>
        <taxon>Eukaryota</taxon>
        <taxon>Fungi</taxon>
        <taxon>Dikarya</taxon>
        <taxon>Ascomycota</taxon>
        <taxon>Saccharomycotina</taxon>
        <taxon>Pichiomycetes</taxon>
        <taxon>Pichiales</taxon>
        <taxon>Pichiaceae</taxon>
        <taxon>Pichia</taxon>
    </lineage>
</organism>
<dbReference type="GO" id="GO:0006614">
    <property type="term" value="P:SRP-dependent cotranslational protein targeting to membrane"/>
    <property type="evidence" value="ECO:0007669"/>
    <property type="project" value="InterPro"/>
</dbReference>
<feature type="compositionally biased region" description="Basic residues" evidence="1">
    <location>
        <begin position="127"/>
        <end position="137"/>
    </location>
</feature>
<dbReference type="GO" id="GO:0005786">
    <property type="term" value="C:signal recognition particle, endoplasmic reticulum targeting"/>
    <property type="evidence" value="ECO:0007669"/>
    <property type="project" value="TreeGrafter"/>
</dbReference>
<dbReference type="AlphaFoldDB" id="A0A099P281"/>
<dbReference type="EMBL" id="JQFK01000013">
    <property type="protein sequence ID" value="KGK39015.1"/>
    <property type="molecule type" value="Genomic_DNA"/>
</dbReference>
<comment type="caution">
    <text evidence="3">The sequence shown here is derived from an EMBL/GenBank/DDBJ whole genome shotgun (WGS) entry which is preliminary data.</text>
</comment>
<dbReference type="InterPro" id="IPR039432">
    <property type="entry name" value="SRP9_dom"/>
</dbReference>
<evidence type="ECO:0000313" key="4">
    <source>
        <dbReference type="EMBL" id="OUT20240.1"/>
    </source>
</evidence>
<dbReference type="EMBL" id="NHMM01000008">
    <property type="protein sequence ID" value="OUT20240.1"/>
    <property type="molecule type" value="Genomic_DNA"/>
</dbReference>
<dbReference type="InterPro" id="IPR039914">
    <property type="entry name" value="SRP9-like"/>
</dbReference>
<dbReference type="Pfam" id="PF05486">
    <property type="entry name" value="SRP9-21"/>
    <property type="match status" value="1"/>
</dbReference>
<gene>
    <name evidence="4" type="ORF">CAS74_004487</name>
    <name evidence="3" type="ORF">JL09_g1885</name>
</gene>
<feature type="compositionally biased region" description="Low complexity" evidence="1">
    <location>
        <begin position="105"/>
        <end position="115"/>
    </location>
</feature>
<evidence type="ECO:0000313" key="5">
    <source>
        <dbReference type="Proteomes" id="UP000029867"/>
    </source>
</evidence>
<dbReference type="eggNOG" id="ENOG502S58U">
    <property type="taxonomic scope" value="Eukaryota"/>
</dbReference>
<dbReference type="HOGENOM" id="CLU_104695_0_1_1"/>
<feature type="domain" description="SRP9" evidence="2">
    <location>
        <begin position="3"/>
        <end position="80"/>
    </location>
</feature>
<dbReference type="Proteomes" id="UP000029867">
    <property type="component" value="Unassembled WGS sequence"/>
</dbReference>
<dbReference type="Proteomes" id="UP000195871">
    <property type="component" value="Unassembled WGS sequence"/>
</dbReference>
<dbReference type="PANTHER" id="PTHR12834">
    <property type="entry name" value="SIGNAL RECOGNITION PARTICLE 9 KDA PROTEIN"/>
    <property type="match status" value="1"/>
</dbReference>
<accession>A0A099P281</accession>
<evidence type="ECO:0000313" key="6">
    <source>
        <dbReference type="Proteomes" id="UP000195871"/>
    </source>
</evidence>
<reference evidence="4 6" key="3">
    <citation type="submission" date="2017-05" db="EMBL/GenBank/DDBJ databases">
        <title>The Genome Sequence of Candida krusei Ckrusei653.</title>
        <authorList>
            <person name="Cuomo C."/>
            <person name="Forche A."/>
            <person name="Young S."/>
            <person name="Abouelleil A."/>
            <person name="Cao P."/>
            <person name="Chapman S."/>
            <person name="Cusick C."/>
            <person name="Shea T."/>
            <person name="Nusbaum C."/>
            <person name="Birren B."/>
        </authorList>
    </citation>
    <scope>NUCLEOTIDE SEQUENCE [LARGE SCALE GENOMIC DNA]</scope>
    <source>
        <strain evidence="4 6">Ckrusei653</strain>
    </source>
</reference>
<name>A0A099P281_PICKU</name>
<evidence type="ECO:0000256" key="1">
    <source>
        <dbReference type="SAM" id="MobiDB-lite"/>
    </source>
</evidence>
<reference evidence="5" key="1">
    <citation type="journal article" date="2014" name="Microb. Cell Fact.">
        <title>Exploiting Issatchenkia orientalis SD108 for succinic acid production.</title>
        <authorList>
            <person name="Xiao H."/>
            <person name="Shao Z."/>
            <person name="Jiang Y."/>
            <person name="Dole S."/>
            <person name="Zhao H."/>
        </authorList>
    </citation>
    <scope>NUCLEOTIDE SEQUENCE [LARGE SCALE GENOMIC DNA]</scope>
    <source>
        <strain evidence="5">SD108</strain>
    </source>
</reference>
<feature type="region of interest" description="Disordered" evidence="1">
    <location>
        <begin position="105"/>
        <end position="137"/>
    </location>
</feature>
<reference evidence="3" key="2">
    <citation type="submission" date="2014-08" db="EMBL/GenBank/DDBJ databases">
        <title>Exploiting Issatchenkia orientalis SD108 for Succinic Acid Production.</title>
        <authorList>
            <person name="Xiao H."/>
            <person name="Shao Z."/>
            <person name="Jiang Y."/>
            <person name="Dole S."/>
            <person name="Zhao H."/>
        </authorList>
    </citation>
    <scope>NUCLEOTIDE SEQUENCE [LARGE SCALE GENOMIC DNA]</scope>
    <source>
        <strain evidence="3">SD108</strain>
    </source>
</reference>
<dbReference type="PANTHER" id="PTHR12834:SF12">
    <property type="entry name" value="SIGNAL RECOGNITION PARTICLE 9 KDA PROTEIN"/>
    <property type="match status" value="1"/>
</dbReference>
<evidence type="ECO:0000259" key="2">
    <source>
        <dbReference type="Pfam" id="PF05486"/>
    </source>
</evidence>
<protein>
    <recommendedName>
        <fullName evidence="2">SRP9 domain-containing protein</fullName>
    </recommendedName>
</protein>
<dbReference type="VEuPathDB" id="FungiDB:C5L36_0B12810"/>
<proteinExistence type="predicted"/>